<protein>
    <submittedName>
        <fullName evidence="1">Uncharacterized protein</fullName>
    </submittedName>
</protein>
<name>A0A646HIG5_9BACT</name>
<dbReference type="EMBL" id="VZBQ01000010">
    <property type="protein sequence ID" value="MQN88492.1"/>
    <property type="molecule type" value="Genomic_DNA"/>
</dbReference>
<reference evidence="2" key="1">
    <citation type="submission" date="2019-09" db="EMBL/GenBank/DDBJ databases">
        <title>Distinct polysaccharide growth profiles of human intestinal Prevotella copri isolates.</title>
        <authorList>
            <person name="Fehlner-Peach H."/>
            <person name="Magnabosco C."/>
            <person name="Raghavan V."/>
            <person name="Scher J.U."/>
            <person name="Tett A."/>
            <person name="Cox L.M."/>
            <person name="Gottsegen C."/>
            <person name="Watters A."/>
            <person name="Wiltshire- Gordon J.D."/>
            <person name="Segata N."/>
            <person name="Bonneau R."/>
            <person name="Littman D.R."/>
        </authorList>
    </citation>
    <scope>NUCLEOTIDE SEQUENCE [LARGE SCALE GENOMIC DNA]</scope>
    <source>
        <strain evidence="2">iP54</strain>
    </source>
</reference>
<dbReference type="Proteomes" id="UP000420635">
    <property type="component" value="Unassembled WGS sequence"/>
</dbReference>
<organism evidence="1 2">
    <name type="scientific">Segatella copri</name>
    <dbReference type="NCBI Taxonomy" id="165179"/>
    <lineage>
        <taxon>Bacteria</taxon>
        <taxon>Pseudomonadati</taxon>
        <taxon>Bacteroidota</taxon>
        <taxon>Bacteroidia</taxon>
        <taxon>Bacteroidales</taxon>
        <taxon>Prevotellaceae</taxon>
        <taxon>Segatella</taxon>
    </lineage>
</organism>
<gene>
    <name evidence="1" type="ORF">F7D59_01060</name>
</gene>
<dbReference type="AlphaFoldDB" id="A0A646HIG5"/>
<comment type="caution">
    <text evidence="1">The sequence shown here is derived from an EMBL/GenBank/DDBJ whole genome shotgun (WGS) entry which is preliminary data.</text>
</comment>
<sequence>MFRNIFLFIVAIISYTCSYAQEDVTVTISMSKWKAMEDCVKHLNDSIANLNKVIVSKDTMIVNREKTNEQTFKMLRSANSECAKLNVVINKMKSDSIDNSKMLGDLRSQLLSVQKQLGRVDTMTIQVIITYMNLKCSKSKINTLRKDFANIVNQTIKRDYKEWDTLLSYYSRTYEEVRNIVLDASKKIPSAAMPALKDRYVSEADQKLSNLPYMKLYFSNKNCSSPYLNTMIKEAKTTISISKRADEFNKFLKSYPLD</sequence>
<proteinExistence type="predicted"/>
<evidence type="ECO:0000313" key="1">
    <source>
        <dbReference type="EMBL" id="MQN88492.1"/>
    </source>
</evidence>
<accession>A0A646HIG5</accession>
<evidence type="ECO:0000313" key="2">
    <source>
        <dbReference type="Proteomes" id="UP000420635"/>
    </source>
</evidence>
<dbReference type="RefSeq" id="WP_153112548.1">
    <property type="nucleotide sequence ID" value="NZ_VZAS01000016.1"/>
</dbReference>